<feature type="region of interest" description="Disordered" evidence="1">
    <location>
        <begin position="1"/>
        <end position="20"/>
    </location>
</feature>
<reference evidence="2" key="1">
    <citation type="journal article" date="2022" name="bioRxiv">
        <title>Sequencing and chromosome-scale assembly of the giantPleurodeles waltlgenome.</title>
        <authorList>
            <person name="Brown T."/>
            <person name="Elewa A."/>
            <person name="Iarovenko S."/>
            <person name="Subramanian E."/>
            <person name="Araus A.J."/>
            <person name="Petzold A."/>
            <person name="Susuki M."/>
            <person name="Suzuki K.-i.T."/>
            <person name="Hayashi T."/>
            <person name="Toyoda A."/>
            <person name="Oliveira C."/>
            <person name="Osipova E."/>
            <person name="Leigh N.D."/>
            <person name="Simon A."/>
            <person name="Yun M.H."/>
        </authorList>
    </citation>
    <scope>NUCLEOTIDE SEQUENCE</scope>
    <source>
        <strain evidence="2">20211129_DDA</strain>
        <tissue evidence="2">Liver</tissue>
    </source>
</reference>
<organism evidence="2 3">
    <name type="scientific">Pleurodeles waltl</name>
    <name type="common">Iberian ribbed newt</name>
    <dbReference type="NCBI Taxonomy" id="8319"/>
    <lineage>
        <taxon>Eukaryota</taxon>
        <taxon>Metazoa</taxon>
        <taxon>Chordata</taxon>
        <taxon>Craniata</taxon>
        <taxon>Vertebrata</taxon>
        <taxon>Euteleostomi</taxon>
        <taxon>Amphibia</taxon>
        <taxon>Batrachia</taxon>
        <taxon>Caudata</taxon>
        <taxon>Salamandroidea</taxon>
        <taxon>Salamandridae</taxon>
        <taxon>Pleurodelinae</taxon>
        <taxon>Pleurodeles</taxon>
    </lineage>
</organism>
<evidence type="ECO:0000313" key="3">
    <source>
        <dbReference type="Proteomes" id="UP001066276"/>
    </source>
</evidence>
<dbReference type="EMBL" id="JANPWB010000014">
    <property type="protein sequence ID" value="KAJ1096055.1"/>
    <property type="molecule type" value="Genomic_DNA"/>
</dbReference>
<evidence type="ECO:0000256" key="1">
    <source>
        <dbReference type="SAM" id="MobiDB-lite"/>
    </source>
</evidence>
<protein>
    <submittedName>
        <fullName evidence="2">Uncharacterized protein</fullName>
    </submittedName>
</protein>
<accession>A0AAV7LZT8</accession>
<keyword evidence="3" id="KW-1185">Reference proteome</keyword>
<comment type="caution">
    <text evidence="2">The sequence shown here is derived from an EMBL/GenBank/DDBJ whole genome shotgun (WGS) entry which is preliminary data.</text>
</comment>
<gene>
    <name evidence="2" type="ORF">NDU88_001202</name>
</gene>
<dbReference type="Proteomes" id="UP001066276">
    <property type="component" value="Chromosome 10"/>
</dbReference>
<proteinExistence type="predicted"/>
<name>A0AAV7LZT8_PLEWA</name>
<sequence>MVPGVQAASDPATGRVPDPFPCTELEPCAVPSSTPQPITARAWCVQRDKVMLAFSPEVTFLLSVDSSVQGNIQCVTGLQSIIRGRHRSEGVRGDETFDRKVKG</sequence>
<evidence type="ECO:0000313" key="2">
    <source>
        <dbReference type="EMBL" id="KAJ1096055.1"/>
    </source>
</evidence>
<dbReference type="AlphaFoldDB" id="A0AAV7LZT8"/>